<reference evidence="2 3" key="1">
    <citation type="submission" date="2023-05" db="EMBL/GenBank/DDBJ databases">
        <title>Novel species of genus Flectobacillus isolated from stream in China.</title>
        <authorList>
            <person name="Lu H."/>
        </authorList>
    </citation>
    <scope>NUCLEOTIDE SEQUENCE [LARGE SCALE GENOMIC DNA]</scope>
    <source>
        <strain evidence="2 3">DC10W</strain>
    </source>
</reference>
<proteinExistence type="predicted"/>
<dbReference type="PANTHER" id="PTHR48079">
    <property type="entry name" value="PROTEIN YEEZ"/>
    <property type="match status" value="1"/>
</dbReference>
<dbReference type="EMBL" id="JASHID010000002">
    <property type="protein sequence ID" value="MDI9863381.1"/>
    <property type="molecule type" value="Genomic_DNA"/>
</dbReference>
<dbReference type="InterPro" id="IPR051783">
    <property type="entry name" value="NAD(P)-dependent_oxidoreduct"/>
</dbReference>
<evidence type="ECO:0000313" key="3">
    <source>
        <dbReference type="Proteomes" id="UP001236569"/>
    </source>
</evidence>
<gene>
    <name evidence="2" type="ORF">QM480_03525</name>
</gene>
<sequence>MKVFVTGATGFIGSAVVNELLGAGHQVLGLARNETSAQKLINVGAEVHYGDLNDLESIKSGAQSADGIIHLGFIHDFTRFAEVCAIDKQVIETIGEAIMGTEKPFLVTSGTAIVAQPEIVSEHQRISSTSHNPRIASEIAVDIIAEKGCKVAVVRLPPSVHGEGDLHGFVPILVNLAREKGKAVVINGGQNVWPAVHRLDGARAFRLALESSWSSGTRFHAVAEQGIEMKTIAGLIAQHLEVPLVSLSTEEAAEYFTWFVHFASFNNPTSSEITKAMLNWEPTAPSLIEDLETKVYFQQ</sequence>
<evidence type="ECO:0000259" key="1">
    <source>
        <dbReference type="Pfam" id="PF01370"/>
    </source>
</evidence>
<dbReference type="SUPFAM" id="SSF51735">
    <property type="entry name" value="NAD(P)-binding Rossmann-fold domains"/>
    <property type="match status" value="1"/>
</dbReference>
<dbReference type="Proteomes" id="UP001236569">
    <property type="component" value="Unassembled WGS sequence"/>
</dbReference>
<dbReference type="InterPro" id="IPR001509">
    <property type="entry name" value="Epimerase_deHydtase"/>
</dbReference>
<dbReference type="RefSeq" id="WP_283368681.1">
    <property type="nucleotide sequence ID" value="NZ_JASHID010000002.1"/>
</dbReference>
<dbReference type="Pfam" id="PF01370">
    <property type="entry name" value="Epimerase"/>
    <property type="match status" value="1"/>
</dbReference>
<keyword evidence="3" id="KW-1185">Reference proteome</keyword>
<organism evidence="2 3">
    <name type="scientific">Flectobacillus longus</name>
    <dbReference type="NCBI Taxonomy" id="2984207"/>
    <lineage>
        <taxon>Bacteria</taxon>
        <taxon>Pseudomonadati</taxon>
        <taxon>Bacteroidota</taxon>
        <taxon>Cytophagia</taxon>
        <taxon>Cytophagales</taxon>
        <taxon>Flectobacillaceae</taxon>
        <taxon>Flectobacillus</taxon>
    </lineage>
</organism>
<protein>
    <submittedName>
        <fullName evidence="2">SDR family oxidoreductase</fullName>
    </submittedName>
</protein>
<evidence type="ECO:0000313" key="2">
    <source>
        <dbReference type="EMBL" id="MDI9863381.1"/>
    </source>
</evidence>
<dbReference type="PANTHER" id="PTHR48079:SF6">
    <property type="entry name" value="NAD(P)-BINDING DOMAIN-CONTAINING PROTEIN-RELATED"/>
    <property type="match status" value="1"/>
</dbReference>
<accession>A0ABT6YJQ8</accession>
<dbReference type="CDD" id="cd05262">
    <property type="entry name" value="SDR_a7"/>
    <property type="match status" value="1"/>
</dbReference>
<feature type="domain" description="NAD-dependent epimerase/dehydratase" evidence="1">
    <location>
        <begin position="3"/>
        <end position="211"/>
    </location>
</feature>
<name>A0ABT6YJQ8_9BACT</name>
<dbReference type="Gene3D" id="3.40.50.720">
    <property type="entry name" value="NAD(P)-binding Rossmann-like Domain"/>
    <property type="match status" value="1"/>
</dbReference>
<comment type="caution">
    <text evidence="2">The sequence shown here is derived from an EMBL/GenBank/DDBJ whole genome shotgun (WGS) entry which is preliminary data.</text>
</comment>
<dbReference type="InterPro" id="IPR036291">
    <property type="entry name" value="NAD(P)-bd_dom_sf"/>
</dbReference>